<name>L0R5A1_HUMAN</name>
<organism evidence="1">
    <name type="scientific">Homo sapiens</name>
    <name type="common">Human</name>
    <dbReference type="NCBI Taxonomy" id="9606"/>
    <lineage>
        <taxon>Eukaryota</taxon>
        <taxon>Metazoa</taxon>
        <taxon>Chordata</taxon>
        <taxon>Craniata</taxon>
        <taxon>Vertebrata</taxon>
        <taxon>Euteleostomi</taxon>
        <taxon>Mammalia</taxon>
        <taxon>Eutheria</taxon>
        <taxon>Euarchontoglires</taxon>
        <taxon>Primates</taxon>
        <taxon>Haplorrhini</taxon>
        <taxon>Catarrhini</taxon>
        <taxon>Hominidae</taxon>
        <taxon>Homo</taxon>
    </lineage>
</organism>
<proteinExistence type="predicted"/>
<protein>
    <submittedName>
        <fullName evidence="1">Alternative protein CSF2RB</fullName>
    </submittedName>
</protein>
<dbReference type="ChiTaRS" id="CSF2RB">
    <property type="organism name" value="human"/>
</dbReference>
<gene>
    <name evidence="1" type="primary">CSF2RB</name>
</gene>
<dbReference type="IntAct" id="L0R5A1">
    <property type="interactions" value="3"/>
</dbReference>
<accession>L0R5A1</accession>
<dbReference type="AlphaFoldDB" id="L0R5A1"/>
<dbReference type="EMBL" id="HF548003">
    <property type="protein sequence ID" value="CCO13714.1"/>
    <property type="molecule type" value="Genomic_DNA"/>
</dbReference>
<reference evidence="1" key="1">
    <citation type="submission" date="2012-10" db="EMBL/GenBank/DDBJ databases">
        <title>Direct identification of alternative open reading frame translation products in human.</title>
        <authorList>
            <person name="Vanderperre B."/>
            <person name="Lucier J.-F."/>
            <person name="Motard J."/>
            <person name="Tremblay G."/>
            <person name="Vanderperre S."/>
            <person name="Wisztorski M."/>
            <person name="Salzet M."/>
            <person name="Boisvert F.-M."/>
            <person name="Roucou X."/>
        </authorList>
    </citation>
    <scope>NUCLEOTIDE SEQUENCE</scope>
</reference>
<dbReference type="OrthoDB" id="8906725at2759"/>
<sequence length="108" mass="11646">MRLVVLRTCVGCLSPAVADAHDMILIWVQRWEAPGGHPWGLGLGRVAQDWARSVRLREFRLASIVTPRNGHGIGGRGGGARDAHERLFGSFWGALLVVSVMSVGPPVP</sequence>
<evidence type="ECO:0000313" key="1">
    <source>
        <dbReference type="EMBL" id="CCO13714.1"/>
    </source>
</evidence>